<evidence type="ECO:0000313" key="3">
    <source>
        <dbReference type="EnsemblMetazoa" id="XP_030847932"/>
    </source>
</evidence>
<dbReference type="Proteomes" id="UP000007110">
    <property type="component" value="Unassembled WGS sequence"/>
</dbReference>
<dbReference type="GO" id="GO:0008526">
    <property type="term" value="F:phosphatidylinositol transfer activity"/>
    <property type="evidence" value="ECO:0000318"/>
    <property type="project" value="GO_Central"/>
</dbReference>
<feature type="domain" description="Phosphatidylinositol transfer protein N-terminal" evidence="2">
    <location>
        <begin position="7"/>
        <end position="259"/>
    </location>
</feature>
<dbReference type="GO" id="GO:0008525">
    <property type="term" value="F:phosphatidylcholine transporter activity"/>
    <property type="evidence" value="ECO:0000318"/>
    <property type="project" value="GO_Central"/>
</dbReference>
<dbReference type="GeneID" id="591727"/>
<dbReference type="PANTHER" id="PTHR10658">
    <property type="entry name" value="PHOSPHATIDYLINOSITOL TRANSFER PROTEIN"/>
    <property type="match status" value="1"/>
</dbReference>
<protein>
    <recommendedName>
        <fullName evidence="2">Phosphatidylinositol transfer protein N-terminal domain-containing protein</fullName>
    </recommendedName>
</protein>
<dbReference type="EnsemblMetazoa" id="XM_030992072">
    <property type="protein sequence ID" value="XP_030847932"/>
    <property type="gene ID" value="LOC591727"/>
</dbReference>
<dbReference type="FunCoup" id="A0A7M7P8J3">
    <property type="interactions" value="1980"/>
</dbReference>
<dbReference type="InterPro" id="IPR001666">
    <property type="entry name" value="PI_transfer"/>
</dbReference>
<reference evidence="3" key="2">
    <citation type="submission" date="2021-01" db="UniProtKB">
        <authorList>
            <consortium name="EnsemblMetazoa"/>
        </authorList>
    </citation>
    <scope>IDENTIFICATION</scope>
</reference>
<name>A0A7M7P8J3_STRPU</name>
<dbReference type="FunFam" id="3.30.530.20:FF:000025">
    <property type="entry name" value="Phosphatidylinositol transfer protein beta"/>
    <property type="match status" value="1"/>
</dbReference>
<dbReference type="PRINTS" id="PR00391">
    <property type="entry name" value="PITRANSFER"/>
</dbReference>
<dbReference type="InParanoid" id="A0A7M7P8J3"/>
<evidence type="ECO:0000256" key="1">
    <source>
        <dbReference type="SAM" id="MobiDB-lite"/>
    </source>
</evidence>
<dbReference type="SUPFAM" id="SSF55961">
    <property type="entry name" value="Bet v1-like"/>
    <property type="match status" value="1"/>
</dbReference>
<dbReference type="AlphaFoldDB" id="A0A7M7P8J3"/>
<dbReference type="KEGG" id="spu:591727"/>
<dbReference type="Pfam" id="PF02121">
    <property type="entry name" value="IP_trans"/>
    <property type="match status" value="1"/>
</dbReference>
<feature type="region of interest" description="Disordered" evidence="1">
    <location>
        <begin position="166"/>
        <end position="188"/>
    </location>
</feature>
<organism evidence="3 4">
    <name type="scientific">Strongylocentrotus purpuratus</name>
    <name type="common">Purple sea urchin</name>
    <dbReference type="NCBI Taxonomy" id="7668"/>
    <lineage>
        <taxon>Eukaryota</taxon>
        <taxon>Metazoa</taxon>
        <taxon>Echinodermata</taxon>
        <taxon>Eleutherozoa</taxon>
        <taxon>Echinozoa</taxon>
        <taxon>Echinoidea</taxon>
        <taxon>Euechinoidea</taxon>
        <taxon>Echinacea</taxon>
        <taxon>Camarodonta</taxon>
        <taxon>Echinidea</taxon>
        <taxon>Strongylocentrotidae</taxon>
        <taxon>Strongylocentrotus</taxon>
    </lineage>
</organism>
<dbReference type="RefSeq" id="XP_030847932.1">
    <property type="nucleotide sequence ID" value="XM_030992072.1"/>
</dbReference>
<proteinExistence type="predicted"/>
<evidence type="ECO:0000313" key="4">
    <source>
        <dbReference type="Proteomes" id="UP000007110"/>
    </source>
</evidence>
<dbReference type="InterPro" id="IPR055261">
    <property type="entry name" value="PI_transfer_N"/>
</dbReference>
<dbReference type="Gene3D" id="3.30.530.20">
    <property type="match status" value="1"/>
</dbReference>
<reference evidence="4" key="1">
    <citation type="submission" date="2015-02" db="EMBL/GenBank/DDBJ databases">
        <title>Genome sequencing for Strongylocentrotus purpuratus.</title>
        <authorList>
            <person name="Murali S."/>
            <person name="Liu Y."/>
            <person name="Vee V."/>
            <person name="English A."/>
            <person name="Wang M."/>
            <person name="Skinner E."/>
            <person name="Han Y."/>
            <person name="Muzny D.M."/>
            <person name="Worley K.C."/>
            <person name="Gibbs R.A."/>
        </authorList>
    </citation>
    <scope>NUCLEOTIDE SEQUENCE</scope>
</reference>
<dbReference type="OrthoDB" id="18453at2759"/>
<dbReference type="OMA" id="QHNVHEL"/>
<dbReference type="GO" id="GO:0035091">
    <property type="term" value="F:phosphatidylinositol binding"/>
    <property type="evidence" value="ECO:0000318"/>
    <property type="project" value="GO_Central"/>
</dbReference>
<dbReference type="PANTHER" id="PTHR10658:SF11">
    <property type="entry name" value="VIBRATOR, ISOFORM B"/>
    <property type="match status" value="1"/>
</dbReference>
<sequence>MPSFIGLLKEFRILLPMTVEEYQIGQLYSVAEASKEVTGGGDGVEVVVNEPYKRKVTNSNGEEVEECGQLTNKIYHLEKKVPGFIRTIAPTGSLTVEEQAHNAYPYCCTIITNKGYMKEGFELSIKTWHKQDDGSLHNVHNLNDEELNAREVVYIDIVNDAIKSQDYKESEDPSKFHSEKTGRGPLQPNWKETQKPLMCCYKLVYMKFKWWGLQGRIEKFVMNQEKRLFTLFHRQVFCWLDKYHGMTMADIRALEDKTKDDLQKERTTGELRGFSADKEK</sequence>
<evidence type="ECO:0000259" key="2">
    <source>
        <dbReference type="Pfam" id="PF02121"/>
    </source>
</evidence>
<dbReference type="InterPro" id="IPR023393">
    <property type="entry name" value="START-like_dom_sf"/>
</dbReference>
<accession>A0A7M7P8J3</accession>
<dbReference type="GO" id="GO:0031210">
    <property type="term" value="F:phosphatidylcholine binding"/>
    <property type="evidence" value="ECO:0000318"/>
    <property type="project" value="GO_Central"/>
</dbReference>
<keyword evidence="4" id="KW-1185">Reference proteome</keyword>
<feature type="compositionally biased region" description="Basic and acidic residues" evidence="1">
    <location>
        <begin position="166"/>
        <end position="182"/>
    </location>
</feature>
<dbReference type="GO" id="GO:0005737">
    <property type="term" value="C:cytoplasm"/>
    <property type="evidence" value="ECO:0000318"/>
    <property type="project" value="GO_Central"/>
</dbReference>